<organism evidence="2 3">
    <name type="scientific">Austropuccinia psidii MF-1</name>
    <dbReference type="NCBI Taxonomy" id="1389203"/>
    <lineage>
        <taxon>Eukaryota</taxon>
        <taxon>Fungi</taxon>
        <taxon>Dikarya</taxon>
        <taxon>Basidiomycota</taxon>
        <taxon>Pucciniomycotina</taxon>
        <taxon>Pucciniomycetes</taxon>
        <taxon>Pucciniales</taxon>
        <taxon>Sphaerophragmiaceae</taxon>
        <taxon>Austropuccinia</taxon>
    </lineage>
</organism>
<dbReference type="SUPFAM" id="SSF56672">
    <property type="entry name" value="DNA/RNA polymerases"/>
    <property type="match status" value="1"/>
</dbReference>
<accession>A0A9Q3BWV9</accession>
<proteinExistence type="predicted"/>
<sequence length="343" mass="39215">MVELLSFPSFEWDVLVIDTLKGEELILSFYFLNPFNPYINWRKGLINFNADHKDYYDSSNCFGNEFSSSKSYAAVVGDSRTPSFPSSFHIPSLNSHTSLLSSRDEVLKETQDLWDEEEEPEEIETVMKVVPSAYHQYLDVFSKVKSEKLPPCWACDHHLKLEESLPPEAIRQLHELKKAFTTSPILSHFNPSLPTILETDSSEYALGPVLSKVSNSGKYPISFDSCKLLPEELNYEIHDKELLGIVCALKCWRAFLLSLSSSFEALTNHASLQYFMLSKIVTWPQARWAELSGFHFSITNLHGHLATLPDAFSLQENLDPERGEDLISKNTMYYQKIIKQDII</sequence>
<dbReference type="PANTHER" id="PTHR34072">
    <property type="entry name" value="ENZYMATIC POLYPROTEIN-RELATED"/>
    <property type="match status" value="1"/>
</dbReference>
<feature type="domain" description="Reverse transcriptase/retrotransposon-derived protein RNase H-like" evidence="1">
    <location>
        <begin position="168"/>
        <end position="258"/>
    </location>
</feature>
<dbReference type="OrthoDB" id="2446696at2759"/>
<dbReference type="AlphaFoldDB" id="A0A9Q3BWV9"/>
<evidence type="ECO:0000259" key="1">
    <source>
        <dbReference type="Pfam" id="PF17919"/>
    </source>
</evidence>
<dbReference type="PANTHER" id="PTHR34072:SF52">
    <property type="entry name" value="RIBONUCLEASE H"/>
    <property type="match status" value="1"/>
</dbReference>
<dbReference type="Proteomes" id="UP000765509">
    <property type="component" value="Unassembled WGS sequence"/>
</dbReference>
<dbReference type="Pfam" id="PF17919">
    <property type="entry name" value="RT_RNaseH_2"/>
    <property type="match status" value="1"/>
</dbReference>
<comment type="caution">
    <text evidence="2">The sequence shown here is derived from an EMBL/GenBank/DDBJ whole genome shotgun (WGS) entry which is preliminary data.</text>
</comment>
<keyword evidence="3" id="KW-1185">Reference proteome</keyword>
<dbReference type="InterPro" id="IPR041577">
    <property type="entry name" value="RT_RNaseH_2"/>
</dbReference>
<name>A0A9Q3BWV9_9BASI</name>
<dbReference type="CDD" id="cd09274">
    <property type="entry name" value="RNase_HI_RT_Ty3"/>
    <property type="match status" value="1"/>
</dbReference>
<dbReference type="InterPro" id="IPR043502">
    <property type="entry name" value="DNA/RNA_pol_sf"/>
</dbReference>
<dbReference type="EMBL" id="AVOT02003008">
    <property type="protein sequence ID" value="MBW0472215.1"/>
    <property type="molecule type" value="Genomic_DNA"/>
</dbReference>
<gene>
    <name evidence="2" type="ORF">O181_011930</name>
</gene>
<evidence type="ECO:0000313" key="3">
    <source>
        <dbReference type="Proteomes" id="UP000765509"/>
    </source>
</evidence>
<reference evidence="2" key="1">
    <citation type="submission" date="2021-03" db="EMBL/GenBank/DDBJ databases">
        <title>Draft genome sequence of rust myrtle Austropuccinia psidii MF-1, a brazilian biotype.</title>
        <authorList>
            <person name="Quecine M.C."/>
            <person name="Pachon D.M.R."/>
            <person name="Bonatelli M.L."/>
            <person name="Correr F.H."/>
            <person name="Franceschini L.M."/>
            <person name="Leite T.F."/>
            <person name="Margarido G.R.A."/>
            <person name="Almeida C.A."/>
            <person name="Ferrarezi J.A."/>
            <person name="Labate C.A."/>
        </authorList>
    </citation>
    <scope>NUCLEOTIDE SEQUENCE</scope>
    <source>
        <strain evidence="2">MF-1</strain>
    </source>
</reference>
<evidence type="ECO:0000313" key="2">
    <source>
        <dbReference type="EMBL" id="MBW0472215.1"/>
    </source>
</evidence>
<protein>
    <recommendedName>
        <fullName evidence="1">Reverse transcriptase/retrotransposon-derived protein RNase H-like domain-containing protein</fullName>
    </recommendedName>
</protein>